<sequence>MTDTNTNGALHGLRILDLTRVLAGPFCTMMLADMGAEVIKIEQPGKGDDTRHFAPFQNGESAYYMNLNRGKKGVTLDLKGQGRDMFLDLVKTADVVVENYRPGTMDKLGLGYETLKEINPGLVYAAVSGFGDTGPYRLRPGYDIIAQAMGGLMSTTGWPGGEPTRSGTAMGDVLAGLSVTIGLLAALRHRDQTGEGQKVDVALVDSVVASLEIITQIYLADGRVPERIGNRYESCYPYDSFAARDGSVVIAAANDKLWRLVCGAIGQPALADDARFDTNAKRVERHAEIKPLIEAWTRKRGIDDIVEAMLAVGVPASPINTVDRLVDCPHIAGAREMFVDVEHPTAGKTKLTGAHIKLSATPARLRSAAPRLGEHNDSVFGGLLGLPSDRLQALRSEGVI</sequence>
<keyword evidence="3" id="KW-1185">Reference proteome</keyword>
<evidence type="ECO:0000256" key="1">
    <source>
        <dbReference type="ARBA" id="ARBA00022679"/>
    </source>
</evidence>
<protein>
    <submittedName>
        <fullName evidence="2">CoA transferase</fullName>
        <ecNumber evidence="2">2.8.3.-</ecNumber>
    </submittedName>
</protein>
<dbReference type="InterPro" id="IPR044855">
    <property type="entry name" value="CoA-Trfase_III_dom3_sf"/>
</dbReference>
<dbReference type="InterPro" id="IPR050483">
    <property type="entry name" value="CoA-transferase_III_domain"/>
</dbReference>
<dbReference type="Gene3D" id="3.40.50.10540">
    <property type="entry name" value="Crotonobetainyl-coa:carnitine coa-transferase, domain 1"/>
    <property type="match status" value="1"/>
</dbReference>
<dbReference type="Gene3D" id="3.30.1540.10">
    <property type="entry name" value="formyl-coa transferase, domain 3"/>
    <property type="match status" value="1"/>
</dbReference>
<evidence type="ECO:0000313" key="2">
    <source>
        <dbReference type="EMBL" id="MEJ8848355.1"/>
    </source>
</evidence>
<name>A0ABU8WLF4_9BURK</name>
<dbReference type="RefSeq" id="WP_340343484.1">
    <property type="nucleotide sequence ID" value="NZ_JBBKZT010000007.1"/>
</dbReference>
<gene>
    <name evidence="2" type="ORF">WKW82_16985</name>
</gene>
<dbReference type="Pfam" id="PF02515">
    <property type="entry name" value="CoA_transf_3"/>
    <property type="match status" value="1"/>
</dbReference>
<dbReference type="InterPro" id="IPR003673">
    <property type="entry name" value="CoA-Trfase_fam_III"/>
</dbReference>
<dbReference type="PANTHER" id="PTHR48207">
    <property type="entry name" value="SUCCINATE--HYDROXYMETHYLGLUTARATE COA-TRANSFERASE"/>
    <property type="match status" value="1"/>
</dbReference>
<reference evidence="2 3" key="1">
    <citation type="submission" date="2024-03" db="EMBL/GenBank/DDBJ databases">
        <title>Novel species of the genus Variovorax.</title>
        <authorList>
            <person name="Liu Q."/>
            <person name="Xin Y.-H."/>
        </authorList>
    </citation>
    <scope>NUCLEOTIDE SEQUENCE [LARGE SCALE GENOMIC DNA]</scope>
    <source>
        <strain evidence="2 3">KACC 18900</strain>
    </source>
</reference>
<dbReference type="SUPFAM" id="SSF89796">
    <property type="entry name" value="CoA-transferase family III (CaiB/BaiF)"/>
    <property type="match status" value="1"/>
</dbReference>
<dbReference type="EMBL" id="JBBKZT010000007">
    <property type="protein sequence ID" value="MEJ8848355.1"/>
    <property type="molecule type" value="Genomic_DNA"/>
</dbReference>
<evidence type="ECO:0000313" key="3">
    <source>
        <dbReference type="Proteomes" id="UP001385892"/>
    </source>
</evidence>
<proteinExistence type="predicted"/>
<dbReference type="InterPro" id="IPR023606">
    <property type="entry name" value="CoA-Trfase_III_dom_1_sf"/>
</dbReference>
<accession>A0ABU8WLF4</accession>
<dbReference type="Proteomes" id="UP001385892">
    <property type="component" value="Unassembled WGS sequence"/>
</dbReference>
<comment type="caution">
    <text evidence="2">The sequence shown here is derived from an EMBL/GenBank/DDBJ whole genome shotgun (WGS) entry which is preliminary data.</text>
</comment>
<dbReference type="PANTHER" id="PTHR48207:SF3">
    <property type="entry name" value="SUCCINATE--HYDROXYMETHYLGLUTARATE COA-TRANSFERASE"/>
    <property type="match status" value="1"/>
</dbReference>
<keyword evidence="1 2" id="KW-0808">Transferase</keyword>
<dbReference type="GO" id="GO:0016740">
    <property type="term" value="F:transferase activity"/>
    <property type="evidence" value="ECO:0007669"/>
    <property type="project" value="UniProtKB-KW"/>
</dbReference>
<dbReference type="EC" id="2.8.3.-" evidence="2"/>
<organism evidence="2 3">
    <name type="scientific">Variovorax rhizosphaerae</name>
    <dbReference type="NCBI Taxonomy" id="1836200"/>
    <lineage>
        <taxon>Bacteria</taxon>
        <taxon>Pseudomonadati</taxon>
        <taxon>Pseudomonadota</taxon>
        <taxon>Betaproteobacteria</taxon>
        <taxon>Burkholderiales</taxon>
        <taxon>Comamonadaceae</taxon>
        <taxon>Variovorax</taxon>
    </lineage>
</organism>